<feature type="transmembrane region" description="Helical" evidence="1">
    <location>
        <begin position="20"/>
        <end position="35"/>
    </location>
</feature>
<dbReference type="AlphaFoldDB" id="A0A1H4EEW5"/>
<dbReference type="RefSeq" id="WP_093255239.1">
    <property type="nucleotide sequence ID" value="NZ_FNQM01000013.1"/>
</dbReference>
<dbReference type="OrthoDB" id="9810952at2"/>
<keyword evidence="3" id="KW-1185">Reference proteome</keyword>
<feature type="transmembrane region" description="Helical" evidence="1">
    <location>
        <begin position="96"/>
        <end position="117"/>
    </location>
</feature>
<dbReference type="STRING" id="89524.SAMN05444370_11398"/>
<gene>
    <name evidence="2" type="ORF">SAMN05444370_11398</name>
</gene>
<evidence type="ECO:0000313" key="2">
    <source>
        <dbReference type="EMBL" id="SEA83614.1"/>
    </source>
</evidence>
<organism evidence="2 3">
    <name type="scientific">Rubrimonas cliftonensis</name>
    <dbReference type="NCBI Taxonomy" id="89524"/>
    <lineage>
        <taxon>Bacteria</taxon>
        <taxon>Pseudomonadati</taxon>
        <taxon>Pseudomonadota</taxon>
        <taxon>Alphaproteobacteria</taxon>
        <taxon>Rhodobacterales</taxon>
        <taxon>Paracoccaceae</taxon>
        <taxon>Rubrimonas</taxon>
    </lineage>
</organism>
<reference evidence="2 3" key="1">
    <citation type="submission" date="2016-10" db="EMBL/GenBank/DDBJ databases">
        <authorList>
            <person name="de Groot N.N."/>
        </authorList>
    </citation>
    <scope>NUCLEOTIDE SEQUENCE [LARGE SCALE GENOMIC DNA]</scope>
    <source>
        <strain evidence="2 3">DSM 15345</strain>
    </source>
</reference>
<keyword evidence="1" id="KW-0472">Membrane</keyword>
<sequence length="134" mass="14711">MTPRTTGFNTLDIGALRDSTTLMKMTLLLATVAFFRRQQALHAFGRSPGAMDVMKVLALTTVSMLMVLSGIFLVAIHHDGEFLDLAFKVTSAFGRVLMMVFMFFGRAGPPTLGFFLATRSVPRLRYPAGQPHLG</sequence>
<name>A0A1H4EEW5_9RHOB</name>
<dbReference type="Proteomes" id="UP000198703">
    <property type="component" value="Unassembled WGS sequence"/>
</dbReference>
<feature type="transmembrane region" description="Helical" evidence="1">
    <location>
        <begin position="56"/>
        <end position="76"/>
    </location>
</feature>
<dbReference type="EMBL" id="FNQM01000013">
    <property type="protein sequence ID" value="SEA83614.1"/>
    <property type="molecule type" value="Genomic_DNA"/>
</dbReference>
<evidence type="ECO:0000313" key="3">
    <source>
        <dbReference type="Proteomes" id="UP000198703"/>
    </source>
</evidence>
<protein>
    <submittedName>
        <fullName evidence="2">Trk system potassium uptake protein TrkH</fullName>
    </submittedName>
</protein>
<proteinExistence type="predicted"/>
<accession>A0A1H4EEW5</accession>
<keyword evidence="1" id="KW-0812">Transmembrane</keyword>
<keyword evidence="1" id="KW-1133">Transmembrane helix</keyword>
<evidence type="ECO:0000256" key="1">
    <source>
        <dbReference type="SAM" id="Phobius"/>
    </source>
</evidence>